<keyword evidence="9 14" id="KW-0472">Membrane</keyword>
<feature type="region of interest" description="Disordered" evidence="13">
    <location>
        <begin position="362"/>
        <end position="382"/>
    </location>
</feature>
<evidence type="ECO:0000259" key="15">
    <source>
        <dbReference type="SMART" id="SM00563"/>
    </source>
</evidence>
<comment type="subcellular location">
    <subcellularLocation>
        <location evidence="1">Membrane</location>
    </subcellularLocation>
</comment>
<keyword evidence="7 14" id="KW-1133">Transmembrane helix</keyword>
<keyword evidence="11" id="KW-1208">Phospholipid metabolism</keyword>
<feature type="domain" description="Phospholipid/glycerol acyltransferase" evidence="15">
    <location>
        <begin position="143"/>
        <end position="254"/>
    </location>
</feature>
<dbReference type="PANTHER" id="PTHR23063:SF2">
    <property type="entry name" value="GLYCEROL-3-PHOSPHATE ACYLTRANSFERASE 4, ISOFORM D-RELATED"/>
    <property type="match status" value="1"/>
</dbReference>
<keyword evidence="17" id="KW-1185">Reference proteome</keyword>
<evidence type="ECO:0000256" key="1">
    <source>
        <dbReference type="ARBA" id="ARBA00004370"/>
    </source>
</evidence>
<dbReference type="Pfam" id="PF01553">
    <property type="entry name" value="Acyltransferase"/>
    <property type="match status" value="1"/>
</dbReference>
<proteinExistence type="inferred from homology"/>
<dbReference type="PANTHER" id="PTHR23063">
    <property type="entry name" value="PHOSPHOLIPID ACYLTRANSFERASE"/>
    <property type="match status" value="1"/>
</dbReference>
<evidence type="ECO:0000313" key="16">
    <source>
        <dbReference type="EMBL" id="KAK2944403.1"/>
    </source>
</evidence>
<keyword evidence="12 16" id="KW-0012">Acyltransferase</keyword>
<sequence>MRTLYGDQYVSSYVPNPAVPYNLFEHGFDYTTNALQTIVADHCLTLFEVKSFRPKRWTFQQSVLYLLKRLIINLTIFPLRVAFFIAFNVVFAMIFAILRLIPIVSWRLSAQKGAIVLYGYCWCISLGVIWKFHGKLPKHEPNMVYIINHTCMLDYMLVNLKGAFGSVGQKTPGFLGWIMKNTIDCCDNIWFDRFIQYEKDTLTSRIKARIQDPKKARLLIFPEGICTNNICTVQFKRGAFELDAAVVPIGIKYGRDVSDAYYWRPGFLSWCLDLMKSPWVKADIFVLPAMTRNKGESVEDFSKRVQIELSEKTGLVPTAFNGYLKYYTPSRQHILRARNICGEELCEAMGWEVKKTQDLDIPPLPSPLAGQDEKQREHVVETSKWVVDSSKMKDTDFKLTERKRGTTKED</sequence>
<evidence type="ECO:0000256" key="2">
    <source>
        <dbReference type="ARBA" id="ARBA00005189"/>
    </source>
</evidence>
<accession>A0ABQ9WYL1</accession>
<dbReference type="EC" id="2.3.1.15" evidence="16"/>
<evidence type="ECO:0000256" key="5">
    <source>
        <dbReference type="ARBA" id="ARBA00022679"/>
    </source>
</evidence>
<evidence type="ECO:0000256" key="9">
    <source>
        <dbReference type="ARBA" id="ARBA00023136"/>
    </source>
</evidence>
<dbReference type="EMBL" id="JARBJD010000300">
    <property type="protein sequence ID" value="KAK2944403.1"/>
    <property type="molecule type" value="Genomic_DNA"/>
</dbReference>
<reference evidence="16 17" key="1">
    <citation type="journal article" date="2022" name="bioRxiv">
        <title>Genomics of Preaxostyla Flagellates Illuminates Evolutionary Transitions and the Path Towards Mitochondrial Loss.</title>
        <authorList>
            <person name="Novak L.V.F."/>
            <person name="Treitli S.C."/>
            <person name="Pyrih J."/>
            <person name="Halakuc P."/>
            <person name="Pipaliya S.V."/>
            <person name="Vacek V."/>
            <person name="Brzon O."/>
            <person name="Soukal P."/>
            <person name="Eme L."/>
            <person name="Dacks J.B."/>
            <person name="Karnkowska A."/>
            <person name="Elias M."/>
            <person name="Hampl V."/>
        </authorList>
    </citation>
    <scope>NUCLEOTIDE SEQUENCE [LARGE SCALE GENOMIC DNA]</scope>
    <source>
        <strain evidence="16">NAU3</strain>
        <tissue evidence="16">Gut</tissue>
    </source>
</reference>
<evidence type="ECO:0000256" key="7">
    <source>
        <dbReference type="ARBA" id="ARBA00022989"/>
    </source>
</evidence>
<evidence type="ECO:0000256" key="3">
    <source>
        <dbReference type="ARBA" id="ARBA00008655"/>
    </source>
</evidence>
<dbReference type="SMART" id="SM00563">
    <property type="entry name" value="PlsC"/>
    <property type="match status" value="1"/>
</dbReference>
<dbReference type="InterPro" id="IPR002123">
    <property type="entry name" value="Plipid/glycerol_acylTrfase"/>
</dbReference>
<dbReference type="GO" id="GO:0004366">
    <property type="term" value="F:glycerol-3-phosphate O-acyltransferase activity"/>
    <property type="evidence" value="ECO:0007669"/>
    <property type="project" value="UniProtKB-EC"/>
</dbReference>
<keyword evidence="4" id="KW-0444">Lipid biosynthesis</keyword>
<gene>
    <name evidence="16" type="ORF">BLNAU_20658</name>
</gene>
<evidence type="ECO:0000256" key="6">
    <source>
        <dbReference type="ARBA" id="ARBA00022692"/>
    </source>
</evidence>
<dbReference type="CDD" id="cd07991">
    <property type="entry name" value="LPLAT_LPCAT1-like"/>
    <property type="match status" value="1"/>
</dbReference>
<comment type="similarity">
    <text evidence="3">Belongs to the 1-acyl-sn-glycerol-3-phosphate acyltransferase family.</text>
</comment>
<comment type="pathway">
    <text evidence="2">Lipid metabolism.</text>
</comment>
<keyword evidence="5 16" id="KW-0808">Transferase</keyword>
<evidence type="ECO:0000313" key="17">
    <source>
        <dbReference type="Proteomes" id="UP001281761"/>
    </source>
</evidence>
<dbReference type="Proteomes" id="UP001281761">
    <property type="component" value="Unassembled WGS sequence"/>
</dbReference>
<feature type="compositionally biased region" description="Basic and acidic residues" evidence="13">
    <location>
        <begin position="371"/>
        <end position="381"/>
    </location>
</feature>
<protein>
    <submittedName>
        <fullName evidence="16">Glycerol-3-phosphate acyltransferase 9</fullName>
        <ecNumber evidence="16">2.3.1.15</ecNumber>
    </submittedName>
</protein>
<name>A0ABQ9WYL1_9EUKA</name>
<keyword evidence="8" id="KW-0443">Lipid metabolism</keyword>
<feature type="transmembrane region" description="Helical" evidence="14">
    <location>
        <begin position="113"/>
        <end position="133"/>
    </location>
</feature>
<keyword evidence="6 14" id="KW-0812">Transmembrane</keyword>
<comment type="caution">
    <text evidence="16">The sequence shown here is derived from an EMBL/GenBank/DDBJ whole genome shotgun (WGS) entry which is preliminary data.</text>
</comment>
<evidence type="ECO:0000256" key="8">
    <source>
        <dbReference type="ARBA" id="ARBA00023098"/>
    </source>
</evidence>
<evidence type="ECO:0000256" key="12">
    <source>
        <dbReference type="ARBA" id="ARBA00023315"/>
    </source>
</evidence>
<evidence type="ECO:0000256" key="4">
    <source>
        <dbReference type="ARBA" id="ARBA00022516"/>
    </source>
</evidence>
<organism evidence="16 17">
    <name type="scientific">Blattamonas nauphoetae</name>
    <dbReference type="NCBI Taxonomy" id="2049346"/>
    <lineage>
        <taxon>Eukaryota</taxon>
        <taxon>Metamonada</taxon>
        <taxon>Preaxostyla</taxon>
        <taxon>Oxymonadida</taxon>
        <taxon>Blattamonas</taxon>
    </lineage>
</organism>
<keyword evidence="10" id="KW-0594">Phospholipid biosynthesis</keyword>
<feature type="transmembrane region" description="Helical" evidence="14">
    <location>
        <begin position="77"/>
        <end position="101"/>
    </location>
</feature>
<dbReference type="InterPro" id="IPR045252">
    <property type="entry name" value="LPCAT1-like"/>
</dbReference>
<evidence type="ECO:0000256" key="11">
    <source>
        <dbReference type="ARBA" id="ARBA00023264"/>
    </source>
</evidence>
<evidence type="ECO:0000256" key="13">
    <source>
        <dbReference type="SAM" id="MobiDB-lite"/>
    </source>
</evidence>
<evidence type="ECO:0000256" key="10">
    <source>
        <dbReference type="ARBA" id="ARBA00023209"/>
    </source>
</evidence>
<evidence type="ECO:0000256" key="14">
    <source>
        <dbReference type="SAM" id="Phobius"/>
    </source>
</evidence>